<dbReference type="Proteomes" id="UP000184485">
    <property type="component" value="Unassembled WGS sequence"/>
</dbReference>
<dbReference type="Gene3D" id="3.40.50.300">
    <property type="entry name" value="P-loop containing nucleotide triphosphate hydrolases"/>
    <property type="match status" value="1"/>
</dbReference>
<dbReference type="OrthoDB" id="8456289at2"/>
<keyword evidence="4" id="KW-0547">Nucleotide-binding</keyword>
<dbReference type="PANTHER" id="PTHR43776">
    <property type="entry name" value="TRANSPORT ATP-BINDING PROTEIN"/>
    <property type="match status" value="1"/>
</dbReference>
<comment type="subcellular location">
    <subcellularLocation>
        <location evidence="1">Cell inner membrane</location>
        <topology evidence="1">Peripheral membrane protein</topology>
    </subcellularLocation>
</comment>
<dbReference type="RefSeq" id="WP_073051627.1">
    <property type="nucleotide sequence ID" value="NZ_FQUP01000001.1"/>
</dbReference>
<keyword evidence="3" id="KW-0813">Transport</keyword>
<dbReference type="CDD" id="cd03257">
    <property type="entry name" value="ABC_NikE_OppD_transporters"/>
    <property type="match status" value="1"/>
</dbReference>
<dbReference type="GO" id="GO:0005524">
    <property type="term" value="F:ATP binding"/>
    <property type="evidence" value="ECO:0007669"/>
    <property type="project" value="UniProtKB-KW"/>
</dbReference>
<dbReference type="PROSITE" id="PS50893">
    <property type="entry name" value="ABC_TRANSPORTER_2"/>
    <property type="match status" value="1"/>
</dbReference>
<dbReference type="InterPro" id="IPR013563">
    <property type="entry name" value="Oligopep_ABC_C"/>
</dbReference>
<feature type="domain" description="ABC transporter" evidence="6">
    <location>
        <begin position="5"/>
        <end position="241"/>
    </location>
</feature>
<sequence length="257" mass="27437">MSDILRLDHVSYAYPGGRPVLRDVSLAVTAGRSIGLVGQSGSGKSTILKLLLGLMRPQTGDVLFDGARLDLSDRQMMRTYRKSVQAVFQDPYASLDPRQKVQAIVSEPLRALGIGGDRRAMVVAALRSVGLDGDILDRYPAAFSGGQRQRIAIARAIVAGPRVVLADEAVSALDLTTKVRVVDLFRDLARKTTLLFVSHDLGVVASLCDEIVILEGGRIVETGPTRAVLAAPAHAYTQQLLASVPRLPDFLAGASSP</sequence>
<dbReference type="PANTHER" id="PTHR43776:SF7">
    <property type="entry name" value="D,D-DIPEPTIDE TRANSPORT ATP-BINDING PROTEIN DDPF-RELATED"/>
    <property type="match status" value="1"/>
</dbReference>
<gene>
    <name evidence="7" type="ORF">SAMN02745157_0999</name>
</gene>
<dbReference type="GO" id="GO:0005886">
    <property type="term" value="C:plasma membrane"/>
    <property type="evidence" value="ECO:0007669"/>
    <property type="project" value="UniProtKB-SubCell"/>
</dbReference>
<dbReference type="GO" id="GO:0055085">
    <property type="term" value="P:transmembrane transport"/>
    <property type="evidence" value="ECO:0007669"/>
    <property type="project" value="UniProtKB-ARBA"/>
</dbReference>
<dbReference type="InterPro" id="IPR003439">
    <property type="entry name" value="ABC_transporter-like_ATP-bd"/>
</dbReference>
<dbReference type="SUPFAM" id="SSF52540">
    <property type="entry name" value="P-loop containing nucleoside triphosphate hydrolases"/>
    <property type="match status" value="1"/>
</dbReference>
<dbReference type="InterPro" id="IPR017871">
    <property type="entry name" value="ABC_transporter-like_CS"/>
</dbReference>
<keyword evidence="5" id="KW-0067">ATP-binding</keyword>
<accession>A0A1M4WK89</accession>
<dbReference type="Pfam" id="PF00005">
    <property type="entry name" value="ABC_tran"/>
    <property type="match status" value="1"/>
</dbReference>
<evidence type="ECO:0000259" key="6">
    <source>
        <dbReference type="PROSITE" id="PS50893"/>
    </source>
</evidence>
<evidence type="ECO:0000256" key="2">
    <source>
        <dbReference type="ARBA" id="ARBA00005417"/>
    </source>
</evidence>
<proteinExistence type="inferred from homology"/>
<dbReference type="GO" id="GO:0015833">
    <property type="term" value="P:peptide transport"/>
    <property type="evidence" value="ECO:0007669"/>
    <property type="project" value="InterPro"/>
</dbReference>
<protein>
    <submittedName>
        <fullName evidence="7">Oligopeptide/dipeptide transporter, C-terminal region</fullName>
    </submittedName>
</protein>
<evidence type="ECO:0000313" key="7">
    <source>
        <dbReference type="EMBL" id="SHE81648.1"/>
    </source>
</evidence>
<evidence type="ECO:0000256" key="1">
    <source>
        <dbReference type="ARBA" id="ARBA00004417"/>
    </source>
</evidence>
<evidence type="ECO:0000313" key="8">
    <source>
        <dbReference type="Proteomes" id="UP000184485"/>
    </source>
</evidence>
<dbReference type="GO" id="GO:0016887">
    <property type="term" value="F:ATP hydrolysis activity"/>
    <property type="evidence" value="ECO:0007669"/>
    <property type="project" value="InterPro"/>
</dbReference>
<organism evidence="7 8">
    <name type="scientific">Kaistia soli DSM 19436</name>
    <dbReference type="NCBI Taxonomy" id="1122133"/>
    <lineage>
        <taxon>Bacteria</taxon>
        <taxon>Pseudomonadati</taxon>
        <taxon>Pseudomonadota</taxon>
        <taxon>Alphaproteobacteria</taxon>
        <taxon>Hyphomicrobiales</taxon>
        <taxon>Kaistiaceae</taxon>
        <taxon>Kaistia</taxon>
    </lineage>
</organism>
<dbReference type="Pfam" id="PF08352">
    <property type="entry name" value="oligo_HPY"/>
    <property type="match status" value="1"/>
</dbReference>
<name>A0A1M4WK89_9HYPH</name>
<evidence type="ECO:0000256" key="4">
    <source>
        <dbReference type="ARBA" id="ARBA00022741"/>
    </source>
</evidence>
<dbReference type="SMART" id="SM00382">
    <property type="entry name" value="AAA"/>
    <property type="match status" value="1"/>
</dbReference>
<evidence type="ECO:0000256" key="5">
    <source>
        <dbReference type="ARBA" id="ARBA00022840"/>
    </source>
</evidence>
<reference evidence="7 8" key="1">
    <citation type="submission" date="2016-11" db="EMBL/GenBank/DDBJ databases">
        <authorList>
            <person name="Jaros S."/>
            <person name="Januszkiewicz K."/>
            <person name="Wedrychowicz H."/>
        </authorList>
    </citation>
    <scope>NUCLEOTIDE SEQUENCE [LARGE SCALE GENOMIC DNA]</scope>
    <source>
        <strain evidence="7 8">DSM 19436</strain>
    </source>
</reference>
<dbReference type="InterPro" id="IPR050319">
    <property type="entry name" value="ABC_transp_ATP-bind"/>
</dbReference>
<dbReference type="EMBL" id="FQUP01000001">
    <property type="protein sequence ID" value="SHE81648.1"/>
    <property type="molecule type" value="Genomic_DNA"/>
</dbReference>
<evidence type="ECO:0000256" key="3">
    <source>
        <dbReference type="ARBA" id="ARBA00022448"/>
    </source>
</evidence>
<dbReference type="InterPro" id="IPR003593">
    <property type="entry name" value="AAA+_ATPase"/>
</dbReference>
<dbReference type="PROSITE" id="PS00211">
    <property type="entry name" value="ABC_TRANSPORTER_1"/>
    <property type="match status" value="1"/>
</dbReference>
<dbReference type="STRING" id="1122133.SAMN02745157_0999"/>
<comment type="similarity">
    <text evidence="2">Belongs to the ABC transporter superfamily.</text>
</comment>
<dbReference type="AlphaFoldDB" id="A0A1M4WK89"/>
<keyword evidence="8" id="KW-1185">Reference proteome</keyword>
<dbReference type="InterPro" id="IPR027417">
    <property type="entry name" value="P-loop_NTPase"/>
</dbReference>